<evidence type="ECO:0000256" key="2">
    <source>
        <dbReference type="SAM" id="SignalP"/>
    </source>
</evidence>
<evidence type="ECO:0000259" key="3">
    <source>
        <dbReference type="Pfam" id="PF00080"/>
    </source>
</evidence>
<evidence type="ECO:0000256" key="1">
    <source>
        <dbReference type="ARBA" id="ARBA00010457"/>
    </source>
</evidence>
<name>A0ABW4T4P7_9ACTN</name>
<accession>A0ABW4T4P7</accession>
<organism evidence="4 5">
    <name type="scientific">Nonomuraea mangrovi</name>
    <dbReference type="NCBI Taxonomy" id="2316207"/>
    <lineage>
        <taxon>Bacteria</taxon>
        <taxon>Bacillati</taxon>
        <taxon>Actinomycetota</taxon>
        <taxon>Actinomycetes</taxon>
        <taxon>Streptosporangiales</taxon>
        <taxon>Streptosporangiaceae</taxon>
        <taxon>Nonomuraea</taxon>
    </lineage>
</organism>
<feature type="chain" id="PRO_5045811881" evidence="2">
    <location>
        <begin position="18"/>
        <end position="173"/>
    </location>
</feature>
<keyword evidence="5" id="KW-1185">Reference proteome</keyword>
<dbReference type="Gene3D" id="2.60.40.200">
    <property type="entry name" value="Superoxide dismutase, copper/zinc binding domain"/>
    <property type="match status" value="1"/>
</dbReference>
<dbReference type="Pfam" id="PF00080">
    <property type="entry name" value="Sod_Cu"/>
    <property type="match status" value="1"/>
</dbReference>
<gene>
    <name evidence="4" type="ORF">ACFSKW_30375</name>
</gene>
<comment type="similarity">
    <text evidence="1">Belongs to the Cu-Zn superoxide dismutase family.</text>
</comment>
<dbReference type="SUPFAM" id="SSF49329">
    <property type="entry name" value="Cu,Zn superoxide dismutase-like"/>
    <property type="match status" value="1"/>
</dbReference>
<protein>
    <submittedName>
        <fullName evidence="4">Superoxide dismutase family protein</fullName>
    </submittedName>
</protein>
<sequence length="173" mass="17868">MRLPTLMLALLPLGACAAPTTALVPTPHEGVRISGGGEFSTKDTSAIVYDAKLAPSGAQASVTVESADGQTRTSFVAEGLLPDRKYGVHLHTKPCGLKPDDSGPHFQHAHASPSATNEVWLDITTDRSGAATSAARNPWALTPDRVPHSLVIHASATATDGTAGARVACLTLK</sequence>
<dbReference type="RefSeq" id="WP_379575902.1">
    <property type="nucleotide sequence ID" value="NZ_JBHUFV010000047.1"/>
</dbReference>
<dbReference type="InterPro" id="IPR001424">
    <property type="entry name" value="SOD_Cu_Zn_dom"/>
</dbReference>
<feature type="signal peptide" evidence="2">
    <location>
        <begin position="1"/>
        <end position="17"/>
    </location>
</feature>
<keyword evidence="2" id="KW-0732">Signal</keyword>
<proteinExistence type="inferred from homology"/>
<evidence type="ECO:0000313" key="4">
    <source>
        <dbReference type="EMBL" id="MFD1935786.1"/>
    </source>
</evidence>
<dbReference type="InterPro" id="IPR036423">
    <property type="entry name" value="SOD-like_Cu/Zn_dom_sf"/>
</dbReference>
<dbReference type="Proteomes" id="UP001597368">
    <property type="component" value="Unassembled WGS sequence"/>
</dbReference>
<feature type="domain" description="Superoxide dismutase copper/zinc binding" evidence="3">
    <location>
        <begin position="61"/>
        <end position="169"/>
    </location>
</feature>
<comment type="caution">
    <text evidence="4">The sequence shown here is derived from an EMBL/GenBank/DDBJ whole genome shotgun (WGS) entry which is preliminary data.</text>
</comment>
<evidence type="ECO:0000313" key="5">
    <source>
        <dbReference type="Proteomes" id="UP001597368"/>
    </source>
</evidence>
<reference evidence="5" key="1">
    <citation type="journal article" date="2019" name="Int. J. Syst. Evol. Microbiol.">
        <title>The Global Catalogue of Microorganisms (GCM) 10K type strain sequencing project: providing services to taxonomists for standard genome sequencing and annotation.</title>
        <authorList>
            <consortium name="The Broad Institute Genomics Platform"/>
            <consortium name="The Broad Institute Genome Sequencing Center for Infectious Disease"/>
            <person name="Wu L."/>
            <person name="Ma J."/>
        </authorList>
    </citation>
    <scope>NUCLEOTIDE SEQUENCE [LARGE SCALE GENOMIC DNA]</scope>
    <source>
        <strain evidence="5">ICMP 6774ER</strain>
    </source>
</reference>
<dbReference type="EMBL" id="JBHUFV010000047">
    <property type="protein sequence ID" value="MFD1935786.1"/>
    <property type="molecule type" value="Genomic_DNA"/>
</dbReference>